<dbReference type="GO" id="GO:0004497">
    <property type="term" value="F:monooxygenase activity"/>
    <property type="evidence" value="ECO:0007669"/>
    <property type="project" value="InterPro"/>
</dbReference>
<dbReference type="SUPFAM" id="SSF48264">
    <property type="entry name" value="Cytochrome P450"/>
    <property type="match status" value="1"/>
</dbReference>
<organism evidence="5 6">
    <name type="scientific">Oryza meyeriana var. granulata</name>
    <dbReference type="NCBI Taxonomy" id="110450"/>
    <lineage>
        <taxon>Eukaryota</taxon>
        <taxon>Viridiplantae</taxon>
        <taxon>Streptophyta</taxon>
        <taxon>Embryophyta</taxon>
        <taxon>Tracheophyta</taxon>
        <taxon>Spermatophyta</taxon>
        <taxon>Magnoliopsida</taxon>
        <taxon>Liliopsida</taxon>
        <taxon>Poales</taxon>
        <taxon>Poaceae</taxon>
        <taxon>BOP clade</taxon>
        <taxon>Oryzoideae</taxon>
        <taxon>Oryzeae</taxon>
        <taxon>Oryzinae</taxon>
        <taxon>Oryza</taxon>
        <taxon>Oryza meyeriana</taxon>
    </lineage>
</organism>
<keyword evidence="2" id="KW-0479">Metal-binding</keyword>
<evidence type="ECO:0000256" key="3">
    <source>
        <dbReference type="ARBA" id="ARBA00023002"/>
    </source>
</evidence>
<dbReference type="GO" id="GO:0016705">
    <property type="term" value="F:oxidoreductase activity, acting on paired donors, with incorporation or reduction of molecular oxygen"/>
    <property type="evidence" value="ECO:0007669"/>
    <property type="project" value="InterPro"/>
</dbReference>
<evidence type="ECO:0000256" key="4">
    <source>
        <dbReference type="ARBA" id="ARBA00023004"/>
    </source>
</evidence>
<dbReference type="GO" id="GO:0020037">
    <property type="term" value="F:heme binding"/>
    <property type="evidence" value="ECO:0007669"/>
    <property type="project" value="InterPro"/>
</dbReference>
<dbReference type="AlphaFoldDB" id="A0A6G1FAH7"/>
<dbReference type="InterPro" id="IPR036396">
    <property type="entry name" value="Cyt_P450_sf"/>
</dbReference>
<dbReference type="Gene3D" id="1.20.930.50">
    <property type="match status" value="1"/>
</dbReference>
<dbReference type="EMBL" id="SPHZ02000001">
    <property type="protein sequence ID" value="KAF0933900.1"/>
    <property type="molecule type" value="Genomic_DNA"/>
</dbReference>
<keyword evidence="3" id="KW-0560">Oxidoreductase</keyword>
<evidence type="ECO:0000313" key="5">
    <source>
        <dbReference type="EMBL" id="KAF0933900.1"/>
    </source>
</evidence>
<reference evidence="5 6" key="1">
    <citation type="submission" date="2019-11" db="EMBL/GenBank/DDBJ databases">
        <title>Whole genome sequence of Oryza granulata.</title>
        <authorList>
            <person name="Li W."/>
        </authorList>
    </citation>
    <scope>NUCLEOTIDE SEQUENCE [LARGE SCALE GENOMIC DNA]</scope>
    <source>
        <strain evidence="6">cv. Menghai</strain>
        <tissue evidence="5">Leaf</tissue>
    </source>
</reference>
<gene>
    <name evidence="5" type="ORF">E2562_020030</name>
</gene>
<evidence type="ECO:0000256" key="2">
    <source>
        <dbReference type="ARBA" id="ARBA00022723"/>
    </source>
</evidence>
<sequence length="84" mass="9720">MGTASHGPYWRHIRRIAVTELLSAHRVQHFAVVNVREVRVLAHRLYRRAVAAGGRAQVELKLRLFDLLMNNMMAMICDRTFYSA</sequence>
<keyword evidence="1" id="KW-0349">Heme</keyword>
<accession>A0A6G1FAH7</accession>
<evidence type="ECO:0000313" key="6">
    <source>
        <dbReference type="Proteomes" id="UP000479710"/>
    </source>
</evidence>
<dbReference type="PANTHER" id="PTHR47947">
    <property type="entry name" value="CYTOCHROME P450 82C3-RELATED"/>
    <property type="match status" value="1"/>
</dbReference>
<dbReference type="PANTHER" id="PTHR47947:SF42">
    <property type="entry name" value="OS02G0503700 PROTEIN"/>
    <property type="match status" value="1"/>
</dbReference>
<comment type="caution">
    <text evidence="5">The sequence shown here is derived from an EMBL/GenBank/DDBJ whole genome shotgun (WGS) entry which is preliminary data.</text>
</comment>
<keyword evidence="6" id="KW-1185">Reference proteome</keyword>
<dbReference type="GO" id="GO:0005506">
    <property type="term" value="F:iron ion binding"/>
    <property type="evidence" value="ECO:0007669"/>
    <property type="project" value="InterPro"/>
</dbReference>
<keyword evidence="4" id="KW-0408">Iron</keyword>
<proteinExistence type="predicted"/>
<dbReference type="Proteomes" id="UP000479710">
    <property type="component" value="Unassembled WGS sequence"/>
</dbReference>
<dbReference type="InterPro" id="IPR050651">
    <property type="entry name" value="Plant_Cytochrome_P450_Monoox"/>
</dbReference>
<evidence type="ECO:0008006" key="7">
    <source>
        <dbReference type="Google" id="ProtNLM"/>
    </source>
</evidence>
<name>A0A6G1FAH7_9ORYZ</name>
<protein>
    <recommendedName>
        <fullName evidence="7">Cytochrome P450</fullName>
    </recommendedName>
</protein>
<evidence type="ECO:0000256" key="1">
    <source>
        <dbReference type="ARBA" id="ARBA00022617"/>
    </source>
</evidence>
<dbReference type="OrthoDB" id="694341at2759"/>